<dbReference type="Pfam" id="PF03359">
    <property type="entry name" value="GKAP"/>
    <property type="match status" value="1"/>
</dbReference>
<dbReference type="AlphaFoldDB" id="A0A833W0N3"/>
<feature type="compositionally biased region" description="Low complexity" evidence="2">
    <location>
        <begin position="332"/>
        <end position="350"/>
    </location>
</feature>
<gene>
    <name evidence="3" type="ORF">E2986_02881</name>
</gene>
<feature type="region of interest" description="Disordered" evidence="2">
    <location>
        <begin position="1075"/>
        <end position="1143"/>
    </location>
</feature>
<dbReference type="InterPro" id="IPR005026">
    <property type="entry name" value="SAPAP"/>
</dbReference>
<name>A0A833W0N3_9HYME</name>
<comment type="similarity">
    <text evidence="1">Belongs to the SAPAP family.</text>
</comment>
<feature type="region of interest" description="Disordered" evidence="2">
    <location>
        <begin position="331"/>
        <end position="357"/>
    </location>
</feature>
<dbReference type="GO" id="GO:0098978">
    <property type="term" value="C:glutamatergic synapse"/>
    <property type="evidence" value="ECO:0007669"/>
    <property type="project" value="TreeGrafter"/>
</dbReference>
<feature type="compositionally biased region" description="Polar residues" evidence="2">
    <location>
        <begin position="42"/>
        <end position="64"/>
    </location>
</feature>
<feature type="compositionally biased region" description="Polar residues" evidence="2">
    <location>
        <begin position="1"/>
        <end position="17"/>
    </location>
</feature>
<feature type="region of interest" description="Disordered" evidence="2">
    <location>
        <begin position="588"/>
        <end position="657"/>
    </location>
</feature>
<keyword evidence="4" id="KW-1185">Reference proteome</keyword>
<dbReference type="GO" id="GO:0023052">
    <property type="term" value="P:signaling"/>
    <property type="evidence" value="ECO:0007669"/>
    <property type="project" value="InterPro"/>
</dbReference>
<feature type="compositionally biased region" description="Basic residues" evidence="2">
    <location>
        <begin position="1084"/>
        <end position="1095"/>
    </location>
</feature>
<reference evidence="3" key="1">
    <citation type="submission" date="2019-11" db="EMBL/GenBank/DDBJ databases">
        <title>The nuclear and mitochondrial genomes of Frieseomelitta varia - a highly eusocial stingless bee (Meliponini) with a permanently sterile worker caste.</title>
        <authorList>
            <person name="Freitas F.C.P."/>
            <person name="Lourenco A.P."/>
            <person name="Nunes F.M.F."/>
            <person name="Paschoal A.R."/>
            <person name="Abreu F.C.P."/>
            <person name="Barbin F.O."/>
            <person name="Bataglia L."/>
            <person name="Cardoso-Junior C.A.M."/>
            <person name="Cervoni M.S."/>
            <person name="Silva S.R."/>
            <person name="Dalarmi F."/>
            <person name="Del Lama M.A."/>
            <person name="Depintor T.S."/>
            <person name="Ferreira K.M."/>
            <person name="Goria P.S."/>
            <person name="Jaskot M.C."/>
            <person name="Lago D.C."/>
            <person name="Luna-Lucena D."/>
            <person name="Moda L.M."/>
            <person name="Nascimento L."/>
            <person name="Pedrino M."/>
            <person name="Rabico F.O."/>
            <person name="Sanches F.C."/>
            <person name="Santos D.E."/>
            <person name="Santos C.G."/>
            <person name="Vieira J."/>
            <person name="Lopes T.F."/>
            <person name="Barchuk A.R."/>
            <person name="Hartfelder K."/>
            <person name="Simoes Z.L.P."/>
            <person name="Bitondi M.M.G."/>
            <person name="Pinheiro D.G."/>
        </authorList>
    </citation>
    <scope>NUCLEOTIDE SEQUENCE</scope>
    <source>
        <strain evidence="3">USP_RPSP 00005682</strain>
        <tissue evidence="3">Whole individual</tissue>
    </source>
</reference>
<protein>
    <recommendedName>
        <fullName evidence="5">Disks large-associated protein 1</fullName>
    </recommendedName>
</protein>
<evidence type="ECO:0008006" key="5">
    <source>
        <dbReference type="Google" id="ProtNLM"/>
    </source>
</evidence>
<feature type="region of interest" description="Disordered" evidence="2">
    <location>
        <begin position="1"/>
        <end position="25"/>
    </location>
</feature>
<feature type="compositionally biased region" description="Basic and acidic residues" evidence="2">
    <location>
        <begin position="1102"/>
        <end position="1122"/>
    </location>
</feature>
<feature type="region of interest" description="Disordered" evidence="2">
    <location>
        <begin position="807"/>
        <end position="850"/>
    </location>
</feature>
<accession>A0A833W0N3</accession>
<dbReference type="PANTHER" id="PTHR12353">
    <property type="entry name" value="DISKS LARGE-ASSOCIATED PROTEIN DAP SAP90/PSD-95-ASSOCIATED PROTEIN"/>
    <property type="match status" value="1"/>
</dbReference>
<evidence type="ECO:0000313" key="4">
    <source>
        <dbReference type="Proteomes" id="UP000655588"/>
    </source>
</evidence>
<dbReference type="EMBL" id="WNWW01000136">
    <property type="protein sequence ID" value="KAF3429925.1"/>
    <property type="molecule type" value="Genomic_DNA"/>
</dbReference>
<dbReference type="Proteomes" id="UP000655588">
    <property type="component" value="Unassembled WGS sequence"/>
</dbReference>
<comment type="caution">
    <text evidence="3">The sequence shown here is derived from an EMBL/GenBank/DDBJ whole genome shotgun (WGS) entry which is preliminary data.</text>
</comment>
<organism evidence="3 4">
    <name type="scientific">Frieseomelitta varia</name>
    <dbReference type="NCBI Taxonomy" id="561572"/>
    <lineage>
        <taxon>Eukaryota</taxon>
        <taxon>Metazoa</taxon>
        <taxon>Ecdysozoa</taxon>
        <taxon>Arthropoda</taxon>
        <taxon>Hexapoda</taxon>
        <taxon>Insecta</taxon>
        <taxon>Pterygota</taxon>
        <taxon>Neoptera</taxon>
        <taxon>Endopterygota</taxon>
        <taxon>Hymenoptera</taxon>
        <taxon>Apocrita</taxon>
        <taxon>Aculeata</taxon>
        <taxon>Apoidea</taxon>
        <taxon>Anthophila</taxon>
        <taxon>Apidae</taxon>
        <taxon>Frieseomelitta</taxon>
    </lineage>
</organism>
<feature type="compositionally biased region" description="Basic and acidic residues" evidence="2">
    <location>
        <begin position="599"/>
        <end position="616"/>
    </location>
</feature>
<evidence type="ECO:0000256" key="2">
    <source>
        <dbReference type="SAM" id="MobiDB-lite"/>
    </source>
</evidence>
<proteinExistence type="inferred from homology"/>
<feature type="compositionally biased region" description="Polar residues" evidence="2">
    <location>
        <begin position="810"/>
        <end position="821"/>
    </location>
</feature>
<dbReference type="GO" id="GO:0060090">
    <property type="term" value="F:molecular adaptor activity"/>
    <property type="evidence" value="ECO:0007669"/>
    <property type="project" value="TreeGrafter"/>
</dbReference>
<feature type="compositionally biased region" description="Polar residues" evidence="2">
    <location>
        <begin position="588"/>
        <end position="597"/>
    </location>
</feature>
<dbReference type="PANTHER" id="PTHR12353:SF31">
    <property type="entry name" value="LD44824P"/>
    <property type="match status" value="1"/>
</dbReference>
<evidence type="ECO:0000256" key="1">
    <source>
        <dbReference type="ARBA" id="ARBA00008839"/>
    </source>
</evidence>
<dbReference type="GO" id="GO:0099572">
    <property type="term" value="C:postsynaptic specialization"/>
    <property type="evidence" value="ECO:0007669"/>
    <property type="project" value="TreeGrafter"/>
</dbReference>
<sequence>MTSQESIGSCSLDVDQSASDRSENTIDTISKKTLHSLNLSCNGDSVSSPENLANGSSETLQKSHLSPDEKLNVSNGHRSSPEPEQLTVKKPSYLGLACSISGYSGINRYDSKLREGFRSRDSSPGTRLITRDTSPAAFRSNENLNVPAHPYPPKSQSISPLAMDRQNGFSNGLKEECKVETYRESRSSMGIYQGYSEVDKGVLHSTYPDVSPVQASTPMKRSPGISQMMSCSQQNKHFSVSPKQPTVNHIYIYIYIYIYSYLNFSLFAVSNASSSFSDTSILNGTTEQVENQTTNSSTSSEKSFIQQRVERLYGPGALAQGFFFRRSTSKLSNTDSSFNKSNSNNNDVSTENANTEESLKNLPVLRHLRPEFRAQLPVVSPRRPTDGSEQVLKPLQRVTPVSRKAEQKPKIPAAKNLDGNLADSGAQKLNSSVTSIPDQQPAAPKVVLPVLEPSASSTNVAKQVQEAEKTVEEKNGHYFMKLLKQETDRLLSLAASTEAELASCDTVALPEEAAGKLRSAAGKARLLASQKMQQFEGLCQKNINQVPGEEFPTTSEDLAGFWDMVMLQVVQVNELFDQIEKLRNSQWQEVRSVSVHPQTIDRLKPSEKNSHSHDNSDNVTSAELPSRRSYSHSLTNKRVRSNDATFNNPEDFKNDSYNPPIAEQFALEMRLCDDAFQPLTVPRNIEENENYCEDYEVDYVCENITEIQSIKNDSFPLNPRASYVVNYVNKLQRHVNSFYFENYKRPSCHQYPRDDSLERRRSSKFEVLFEKEDVEVKQRGRDYSFDKPRGDYSESIANDGGKIAQEKENNASSLKTTFSSHKGTDKKVGQVRSKAKSCSPAGRRSPNQKMQETLRQLRQIYNVENQTNLSSATVNRSVKLERMKVYDKRRKKVFKAVVDKPSKKVISNHLDDLSENNFIKQLHTRDANARSLRDSSEATCEIVNPTSENHDFSTQCLISLTNLTPCVVNNKNESTLVVNNITNNIPTWSEGNDEIRNFLSTLISSMSSEIASKVTMRNSSKSEKRVKKLSYGLITRNIKSSNVSANVITDVSQNVRSVYIFQRLFQTVPEKKTVASTPQNGTTAKRRVAPIHKSKSTANSEANKKAREAREQARRQLIEERRRAMRSNAQNSENTVKIFAPDT</sequence>
<feature type="region of interest" description="Disordered" evidence="2">
    <location>
        <begin position="42"/>
        <end position="88"/>
    </location>
</feature>
<evidence type="ECO:0000313" key="3">
    <source>
        <dbReference type="EMBL" id="KAF3429925.1"/>
    </source>
</evidence>
<feature type="compositionally biased region" description="Polar residues" evidence="2">
    <location>
        <begin position="631"/>
        <end position="648"/>
    </location>
</feature>